<feature type="domain" description="N-acetyltransferase" evidence="1">
    <location>
        <begin position="19"/>
        <end position="178"/>
    </location>
</feature>
<protein>
    <recommendedName>
        <fullName evidence="1">N-acetyltransferase domain-containing protein</fullName>
    </recommendedName>
</protein>
<dbReference type="OrthoDB" id="9785602at2"/>
<accession>A0A162EN67</accession>
<dbReference type="PANTHER" id="PTHR43792:SF9">
    <property type="entry name" value="RIBOSOMAL-PROTEIN-ALANINE ACETYLTRANSFERASE"/>
    <property type="match status" value="1"/>
</dbReference>
<comment type="caution">
    <text evidence="2">The sequence shown here is derived from an EMBL/GenBank/DDBJ whole genome shotgun (WGS) entry which is preliminary data.</text>
</comment>
<keyword evidence="3" id="KW-1185">Reference proteome</keyword>
<sequence>MSNYFPFFYQLPTLHTERMTLRKVNKSDLDSFIEATLSLQSEKTKVVEDDCTRFINHLLKCYDKGRPAPWGVIESKSNRLIGVCGFVHWSPLQASAELGYHLVESYWNAGIMTEVLKCLIDYSFMELGLKRIEAKCQIGNIASKRVLNKVGMKKSGTYSTYVWSSSKYEHLEYFRLDQSEYMRRVWRNPQQIKVMRK</sequence>
<name>A0A162EN67_9BACI</name>
<dbReference type="GO" id="GO:0005737">
    <property type="term" value="C:cytoplasm"/>
    <property type="evidence" value="ECO:0007669"/>
    <property type="project" value="TreeGrafter"/>
</dbReference>
<reference evidence="2" key="1">
    <citation type="submission" date="2016-02" db="EMBL/GenBank/DDBJ databases">
        <title>Genome sequence of Bacillus trypoxylicola KCTC 13244(T).</title>
        <authorList>
            <person name="Jeong H."/>
            <person name="Park S.-H."/>
            <person name="Choi S.-K."/>
        </authorList>
    </citation>
    <scope>NUCLEOTIDE SEQUENCE [LARGE SCALE GENOMIC DNA]</scope>
    <source>
        <strain evidence="2">KCTC 13244</strain>
    </source>
</reference>
<evidence type="ECO:0000313" key="3">
    <source>
        <dbReference type="Proteomes" id="UP000075806"/>
    </source>
</evidence>
<dbReference type="InterPro" id="IPR000182">
    <property type="entry name" value="GNAT_dom"/>
</dbReference>
<evidence type="ECO:0000259" key="1">
    <source>
        <dbReference type="PROSITE" id="PS51186"/>
    </source>
</evidence>
<dbReference type="Gene3D" id="3.40.630.30">
    <property type="match status" value="1"/>
</dbReference>
<dbReference type="InterPro" id="IPR016181">
    <property type="entry name" value="Acyl_CoA_acyltransferase"/>
</dbReference>
<dbReference type="Proteomes" id="UP000075806">
    <property type="component" value="Unassembled WGS sequence"/>
</dbReference>
<dbReference type="PROSITE" id="PS51186">
    <property type="entry name" value="GNAT"/>
    <property type="match status" value="1"/>
</dbReference>
<dbReference type="PANTHER" id="PTHR43792">
    <property type="entry name" value="GNAT FAMILY, PUTATIVE (AFU_ORTHOLOGUE AFUA_3G00765)-RELATED-RELATED"/>
    <property type="match status" value="1"/>
</dbReference>
<evidence type="ECO:0000313" key="2">
    <source>
        <dbReference type="EMBL" id="KYG33307.1"/>
    </source>
</evidence>
<organism evidence="2 3">
    <name type="scientific">Alkalihalobacillus trypoxylicola</name>
    <dbReference type="NCBI Taxonomy" id="519424"/>
    <lineage>
        <taxon>Bacteria</taxon>
        <taxon>Bacillati</taxon>
        <taxon>Bacillota</taxon>
        <taxon>Bacilli</taxon>
        <taxon>Bacillales</taxon>
        <taxon>Bacillaceae</taxon>
        <taxon>Alkalihalobacillus</taxon>
    </lineage>
</organism>
<dbReference type="SUPFAM" id="SSF55729">
    <property type="entry name" value="Acyl-CoA N-acyltransferases (Nat)"/>
    <property type="match status" value="1"/>
</dbReference>
<dbReference type="RefSeq" id="WP_061947984.1">
    <property type="nucleotide sequence ID" value="NZ_LTAO01000008.1"/>
</dbReference>
<dbReference type="EMBL" id="LTAO01000008">
    <property type="protein sequence ID" value="KYG33307.1"/>
    <property type="molecule type" value="Genomic_DNA"/>
</dbReference>
<gene>
    <name evidence="2" type="ORF">AZF04_17215</name>
</gene>
<dbReference type="Pfam" id="PF13302">
    <property type="entry name" value="Acetyltransf_3"/>
    <property type="match status" value="1"/>
</dbReference>
<dbReference type="AlphaFoldDB" id="A0A162EN67"/>
<dbReference type="GO" id="GO:0008999">
    <property type="term" value="F:protein-N-terminal-alanine acetyltransferase activity"/>
    <property type="evidence" value="ECO:0007669"/>
    <property type="project" value="TreeGrafter"/>
</dbReference>
<dbReference type="InterPro" id="IPR051531">
    <property type="entry name" value="N-acetyltransferase"/>
</dbReference>
<proteinExistence type="predicted"/>
<dbReference type="STRING" id="519424.AZF04_17215"/>